<evidence type="ECO:0000256" key="5">
    <source>
        <dbReference type="ARBA" id="ARBA00022803"/>
    </source>
</evidence>
<dbReference type="AlphaFoldDB" id="A0A9P8LPN6"/>
<dbReference type="InterPro" id="IPR019734">
    <property type="entry name" value="TPR_rpt"/>
</dbReference>
<keyword evidence="6" id="KW-0969">Cilium</keyword>
<dbReference type="Proteomes" id="UP000018208">
    <property type="component" value="Unassembled WGS sequence"/>
</dbReference>
<evidence type="ECO:0000256" key="3">
    <source>
        <dbReference type="ARBA" id="ARBA00022737"/>
    </source>
</evidence>
<evidence type="ECO:0000256" key="2">
    <source>
        <dbReference type="ARBA" id="ARBA00009522"/>
    </source>
</evidence>
<evidence type="ECO:0000256" key="4">
    <source>
        <dbReference type="ARBA" id="ARBA00022794"/>
    </source>
</evidence>
<dbReference type="PROSITE" id="PS50005">
    <property type="entry name" value="TPR"/>
    <property type="match status" value="1"/>
</dbReference>
<dbReference type="InterPro" id="IPR039941">
    <property type="entry name" value="TT30"/>
</dbReference>
<feature type="repeat" description="TPR" evidence="8">
    <location>
        <begin position="43"/>
        <end position="76"/>
    </location>
</feature>
<dbReference type="SMART" id="SM00028">
    <property type="entry name" value="TPR"/>
    <property type="match status" value="3"/>
</dbReference>
<dbReference type="Pfam" id="PF13432">
    <property type="entry name" value="TPR_16"/>
    <property type="match status" value="1"/>
</dbReference>
<dbReference type="RefSeq" id="XP_067762646.1">
    <property type="nucleotide sequence ID" value="XM_067909890.1"/>
</dbReference>
<dbReference type="PANTHER" id="PTHR20931:SF0">
    <property type="entry name" value="TETRATRICOPEPTIDE REPEAT PROTEIN 30"/>
    <property type="match status" value="1"/>
</dbReference>
<keyword evidence="3" id="KW-0677">Repeat</keyword>
<evidence type="ECO:0000256" key="7">
    <source>
        <dbReference type="ARBA" id="ARBA00023273"/>
    </source>
</evidence>
<keyword evidence="11" id="KW-1185">Reference proteome</keyword>
<dbReference type="Pfam" id="PF14559">
    <property type="entry name" value="TPR_19"/>
    <property type="match status" value="1"/>
</dbReference>
<name>A0A9P8LPN6_9EUKA</name>
<dbReference type="GO" id="GO:0030992">
    <property type="term" value="C:intraciliary transport particle B"/>
    <property type="evidence" value="ECO:0007669"/>
    <property type="project" value="TreeGrafter"/>
</dbReference>
<evidence type="ECO:0000313" key="10">
    <source>
        <dbReference type="EMBL" id="KAH0571873.1"/>
    </source>
</evidence>
<keyword evidence="5 8" id="KW-0802">TPR repeat</keyword>
<organism evidence="10 11">
    <name type="scientific">Spironucleus salmonicida</name>
    <dbReference type="NCBI Taxonomy" id="348837"/>
    <lineage>
        <taxon>Eukaryota</taxon>
        <taxon>Metamonada</taxon>
        <taxon>Diplomonadida</taxon>
        <taxon>Hexamitidae</taxon>
        <taxon>Hexamitinae</taxon>
        <taxon>Spironucleus</taxon>
    </lineage>
</organism>
<dbReference type="GO" id="GO:0042073">
    <property type="term" value="P:intraciliary transport"/>
    <property type="evidence" value="ECO:0007669"/>
    <property type="project" value="TreeGrafter"/>
</dbReference>
<reference evidence="10 11" key="1">
    <citation type="journal article" date="2014" name="PLoS Genet.">
        <title>The Genome of Spironucleus salmonicida Highlights a Fish Pathogen Adapted to Fluctuating Environments.</title>
        <authorList>
            <person name="Xu F."/>
            <person name="Jerlstrom-Hultqvist J."/>
            <person name="Einarsson E."/>
            <person name="Astvaldsson A."/>
            <person name="Svard S.G."/>
            <person name="Andersson J.O."/>
        </authorList>
    </citation>
    <scope>NUCLEOTIDE SEQUENCE [LARGE SCALE GENOMIC DNA]</scope>
    <source>
        <strain evidence="10 11">ATCC 50377</strain>
    </source>
</reference>
<protein>
    <submittedName>
        <fullName evidence="10">TPR repeat family protein</fullName>
    </submittedName>
</protein>
<dbReference type="Gene3D" id="1.25.40.10">
    <property type="entry name" value="Tetratricopeptide repeat domain"/>
    <property type="match status" value="2"/>
</dbReference>
<dbReference type="EMBL" id="AUWU02000006">
    <property type="protein sequence ID" value="KAH0571873.1"/>
    <property type="molecule type" value="Genomic_DNA"/>
</dbReference>
<proteinExistence type="inferred from homology"/>
<accession>A0A9P8LPN6</accession>
<feature type="coiled-coil region" evidence="9">
    <location>
        <begin position="364"/>
        <end position="391"/>
    </location>
</feature>
<dbReference type="SUPFAM" id="SSF48452">
    <property type="entry name" value="TPR-like"/>
    <property type="match status" value="3"/>
</dbReference>
<evidence type="ECO:0000256" key="6">
    <source>
        <dbReference type="ARBA" id="ARBA00023069"/>
    </source>
</evidence>
<evidence type="ECO:0000256" key="8">
    <source>
        <dbReference type="PROSITE-ProRule" id="PRU00339"/>
    </source>
</evidence>
<keyword evidence="9" id="KW-0175">Coiled coil</keyword>
<comment type="caution">
    <text evidence="10">The sequence shown here is derived from an EMBL/GenBank/DDBJ whole genome shotgun (WGS) entry which is preliminary data.</text>
</comment>
<comment type="subcellular location">
    <subcellularLocation>
        <location evidence="1">Cell projection</location>
        <location evidence="1">Cilium</location>
    </subcellularLocation>
</comment>
<evidence type="ECO:0000256" key="1">
    <source>
        <dbReference type="ARBA" id="ARBA00004138"/>
    </source>
</evidence>
<dbReference type="GeneID" id="94300093"/>
<comment type="similarity">
    <text evidence="2">Belongs to the TTC30/dfy-1/fleer family.</text>
</comment>
<evidence type="ECO:0000313" key="11">
    <source>
        <dbReference type="Proteomes" id="UP000018208"/>
    </source>
</evidence>
<dbReference type="GO" id="GO:0005879">
    <property type="term" value="C:axonemal microtubule"/>
    <property type="evidence" value="ECO:0007669"/>
    <property type="project" value="TreeGrafter"/>
</dbReference>
<dbReference type="PANTHER" id="PTHR20931">
    <property type="entry name" value="TETRATRICOPEPTIDE REPEAT PROTEIN 30"/>
    <property type="match status" value="1"/>
</dbReference>
<dbReference type="OrthoDB" id="10249577at2759"/>
<dbReference type="KEGG" id="ssao:94300093"/>
<keyword evidence="4" id="KW-0970">Cilium biogenesis/degradation</keyword>
<feature type="coiled-coil region" evidence="9">
    <location>
        <begin position="483"/>
        <end position="542"/>
    </location>
</feature>
<keyword evidence="7" id="KW-0966">Cell projection</keyword>
<dbReference type="InterPro" id="IPR011990">
    <property type="entry name" value="TPR-like_helical_dom_sf"/>
</dbReference>
<evidence type="ECO:0000256" key="9">
    <source>
        <dbReference type="SAM" id="Coils"/>
    </source>
</evidence>
<dbReference type="GO" id="GO:0120170">
    <property type="term" value="F:intraciliary transport particle B binding"/>
    <property type="evidence" value="ECO:0007669"/>
    <property type="project" value="TreeGrafter"/>
</dbReference>
<gene>
    <name evidence="10" type="ORF">SS50377_26070</name>
</gene>
<sequence length="673" mass="76353">MQQLYQVPEGQLTRTIYKHIENQEFDEAINVLKLQLQMFPNNSPACSILAYCYYHKGEFDLAIPLYEQLVKKYPDSERYQLSLANSRYKADMLVEALQLKIDSHDADVLRAYCKHDIDDSNALQNLVEKLTKSPTDDPRVFALKANLLLKQEKFQEAIDLYDAANEICPDPRIFYAKAVAFYRQSDYPHCLKTLGDLVDLSAKKYPELVQAAQSFNGAGQVESQTVIQNLNHLLGSALIDAFNLKASIEWNLGDEYAANRALKSMPYRKEEDLDPVTLHNLALSEMMHQPSQAVKKLQFLIQVPPFPVEAFQNLINIYIQHGLFDLAADLMAENQQLSQASLEPEKQAFFQAVVQSIASPEEAYSQLDQLKQRYANQLRRIRQEITQTRSKSSKNKQAADEFTGRFNTNEAKTMSKEEIAVNTLLQQYEQKLGIFIPVITWQTSILYNLKRYKGAYHIICQYEDLIEDHPSYKINQANILFANEDYADALEKYQEVVDTLGQENILDVPAIAVANLCVCYVLNSQNNLAEQLMQKVDTAQTQITNVSPESSNQLLHLSITNIVLGALYAINQNMPFGIRRIIAAMEPTSEKLSPDSWLYVKRPLVSLAEACSMNLGGPAEEQLIDHVLLFLDEVIKYGEEMSINPTAVGFAGVTEKNISEEARALKSIYLQLM</sequence>